<accession>A0A3R5U8A9</accession>
<evidence type="ECO:0000313" key="12">
    <source>
        <dbReference type="Proteomes" id="UP000286268"/>
    </source>
</evidence>
<dbReference type="InterPro" id="IPR021027">
    <property type="entry name" value="Transposase_put_HTH"/>
</dbReference>
<dbReference type="GO" id="GO:0006310">
    <property type="term" value="P:DNA recombination"/>
    <property type="evidence" value="ECO:0007669"/>
    <property type="project" value="UniProtKB-KW"/>
</dbReference>
<dbReference type="GO" id="GO:0032196">
    <property type="term" value="P:transposition"/>
    <property type="evidence" value="ECO:0007669"/>
    <property type="project" value="UniProtKB-KW"/>
</dbReference>
<dbReference type="GO" id="GO:0046872">
    <property type="term" value="F:metal ion binding"/>
    <property type="evidence" value="ECO:0007669"/>
    <property type="project" value="UniProtKB-KW"/>
</dbReference>
<dbReference type="Pfam" id="PF07282">
    <property type="entry name" value="Cas12f1-like_TNB"/>
    <property type="match status" value="1"/>
</dbReference>
<dbReference type="RefSeq" id="WP_128212406.1">
    <property type="nucleotide sequence ID" value="NZ_CP025746.1"/>
</dbReference>
<feature type="domain" description="Transposase putative helix-turn-helix" evidence="10">
    <location>
        <begin position="1"/>
        <end position="46"/>
    </location>
</feature>
<name>A0A3R5U8A9_9CLOT</name>
<keyword evidence="4" id="KW-0862">Zinc</keyword>
<protein>
    <submittedName>
        <fullName evidence="11">Transposase</fullName>
    </submittedName>
</protein>
<evidence type="ECO:0000256" key="2">
    <source>
        <dbReference type="ARBA" id="ARBA00022578"/>
    </source>
</evidence>
<dbReference type="AlphaFoldDB" id="A0A3R5U8A9"/>
<dbReference type="Proteomes" id="UP000286268">
    <property type="component" value="Chromosome"/>
</dbReference>
<evidence type="ECO:0000259" key="9">
    <source>
        <dbReference type="Pfam" id="PF07282"/>
    </source>
</evidence>
<feature type="domain" description="Probable transposase IS891/IS1136/IS1341" evidence="8">
    <location>
        <begin position="167"/>
        <end position="295"/>
    </location>
</feature>
<reference evidence="11 12" key="1">
    <citation type="submission" date="2018-01" db="EMBL/GenBank/DDBJ databases">
        <title>Genome Sequencing and Assembly of Anaerobacter polyendosporus strain CT4.</title>
        <authorList>
            <person name="Tachaapaikoon C."/>
            <person name="Sutheeworapong S."/>
            <person name="Jenjaroenpun P."/>
            <person name="Wongsurawat T."/>
            <person name="Nookeaw I."/>
            <person name="Cheawchanlertfa P."/>
            <person name="Kosugi A."/>
            <person name="Cheevadhanarak S."/>
            <person name="Ratanakhanokchai K."/>
        </authorList>
    </citation>
    <scope>NUCLEOTIDE SEQUENCE [LARGE SCALE GENOMIC DNA]</scope>
    <source>
        <strain evidence="11 12">CT4</strain>
    </source>
</reference>
<sequence length="381" mass="44308">MILAKKVRIIPNIEQEQKLWQSVGTSRYIYNWTLAIQEENHKNGGKFIKDGDLRKELTILKKSELNWLNEVSNNVAKQAVKDGCNAYKNFFKGLADKPRFKSRRKSKPSFYNDTDKLKVKENLVLIEKVGWIKTVEQIPTDIKYINPRISFDGKFWYISIGIEKEETISENTDISIGVDLGLKDLAIVSNIDKPFKNINKAKEVKRLKKKLKRKQKQVSRKYEDGKIPIGKEGENRYKFTKTNNIKKLERELKLIQRRLSNIRLNHIHQTTTAIVKTKPSRIVVEDLNVKGMLKNKHLSKAIQEQCFHKFISILEYKSKFNGIEFVKADRFYPSSKTCSCCGAIKKDLKLKDRVFVCPSCNTRMDRDKNASINLSRYKKSA</sequence>
<evidence type="ECO:0000259" key="10">
    <source>
        <dbReference type="Pfam" id="PF12323"/>
    </source>
</evidence>
<evidence type="ECO:0000256" key="4">
    <source>
        <dbReference type="ARBA" id="ARBA00022833"/>
    </source>
</evidence>
<evidence type="ECO:0000313" key="11">
    <source>
        <dbReference type="EMBL" id="QAA31594.1"/>
    </source>
</evidence>
<dbReference type="NCBIfam" id="TIGR01766">
    <property type="entry name" value="IS200/IS605 family accessory protein TnpB-like domain"/>
    <property type="match status" value="1"/>
</dbReference>
<dbReference type="KEGG" id="cmah:C1I91_08030"/>
<evidence type="ECO:0000256" key="5">
    <source>
        <dbReference type="ARBA" id="ARBA00023125"/>
    </source>
</evidence>
<organism evidence="11 12">
    <name type="scientific">Clostridium manihotivorum</name>
    <dbReference type="NCBI Taxonomy" id="2320868"/>
    <lineage>
        <taxon>Bacteria</taxon>
        <taxon>Bacillati</taxon>
        <taxon>Bacillota</taxon>
        <taxon>Clostridia</taxon>
        <taxon>Eubacteriales</taxon>
        <taxon>Clostridiaceae</taxon>
        <taxon>Clostridium</taxon>
    </lineage>
</organism>
<dbReference type="GO" id="GO:0003677">
    <property type="term" value="F:DNA binding"/>
    <property type="evidence" value="ECO:0007669"/>
    <property type="project" value="UniProtKB-KW"/>
</dbReference>
<evidence type="ECO:0000256" key="3">
    <source>
        <dbReference type="ARBA" id="ARBA00022723"/>
    </source>
</evidence>
<keyword evidence="3" id="KW-0479">Metal-binding</keyword>
<evidence type="ECO:0000256" key="7">
    <source>
        <dbReference type="SAM" id="Coils"/>
    </source>
</evidence>
<dbReference type="InterPro" id="IPR001959">
    <property type="entry name" value="Transposase"/>
</dbReference>
<feature type="domain" description="Cas12f1-like TNB" evidence="9">
    <location>
        <begin position="307"/>
        <end position="374"/>
    </location>
</feature>
<dbReference type="EMBL" id="CP025746">
    <property type="protein sequence ID" value="QAA31594.1"/>
    <property type="molecule type" value="Genomic_DNA"/>
</dbReference>
<evidence type="ECO:0000256" key="6">
    <source>
        <dbReference type="ARBA" id="ARBA00023172"/>
    </source>
</evidence>
<evidence type="ECO:0000259" key="8">
    <source>
        <dbReference type="Pfam" id="PF01385"/>
    </source>
</evidence>
<comment type="similarity">
    <text evidence="1">In the C-terminal section; belongs to the transposase 35 family.</text>
</comment>
<gene>
    <name evidence="11" type="ORF">C1I91_08030</name>
</gene>
<dbReference type="OrthoDB" id="1551477at2"/>
<keyword evidence="7" id="KW-0175">Coiled coil</keyword>
<keyword evidence="5" id="KW-0238">DNA-binding</keyword>
<dbReference type="NCBIfam" id="NF040570">
    <property type="entry name" value="guided_TnpB"/>
    <property type="match status" value="1"/>
</dbReference>
<proteinExistence type="inferred from homology"/>
<keyword evidence="2" id="KW-0815">Transposition</keyword>
<feature type="coiled-coil region" evidence="7">
    <location>
        <begin position="197"/>
        <end position="265"/>
    </location>
</feature>
<evidence type="ECO:0000256" key="1">
    <source>
        <dbReference type="ARBA" id="ARBA00008761"/>
    </source>
</evidence>
<dbReference type="InterPro" id="IPR010095">
    <property type="entry name" value="Cas12f1-like_TNB"/>
</dbReference>
<dbReference type="Pfam" id="PF01385">
    <property type="entry name" value="OrfB_IS605"/>
    <property type="match status" value="1"/>
</dbReference>
<dbReference type="Pfam" id="PF12323">
    <property type="entry name" value="HTH_OrfB_IS605"/>
    <property type="match status" value="1"/>
</dbReference>
<keyword evidence="12" id="KW-1185">Reference proteome</keyword>
<keyword evidence="6" id="KW-0233">DNA recombination</keyword>